<comment type="caution">
    <text evidence="6">The sequence shown here is derived from an EMBL/GenBank/DDBJ whole genome shotgun (WGS) entry which is preliminary data.</text>
</comment>
<evidence type="ECO:0000256" key="3">
    <source>
        <dbReference type="ARBA" id="ARBA00022777"/>
    </source>
</evidence>
<accession>A0A3N9TYQ1</accession>
<dbReference type="PROSITE" id="PS00583">
    <property type="entry name" value="PFKB_KINASES_1"/>
    <property type="match status" value="1"/>
</dbReference>
<dbReference type="InterPro" id="IPR002139">
    <property type="entry name" value="Ribo/fructo_kinase"/>
</dbReference>
<evidence type="ECO:0000259" key="5">
    <source>
        <dbReference type="Pfam" id="PF00294"/>
    </source>
</evidence>
<keyword evidence="3 4" id="KW-0418">Kinase</keyword>
<dbReference type="PRINTS" id="PR00990">
    <property type="entry name" value="RIBOKINASE"/>
</dbReference>
<organism evidence="6 7">
    <name type="scientific">Vibrio viridaestus</name>
    <dbReference type="NCBI Taxonomy" id="2487322"/>
    <lineage>
        <taxon>Bacteria</taxon>
        <taxon>Pseudomonadati</taxon>
        <taxon>Pseudomonadota</taxon>
        <taxon>Gammaproteobacteria</taxon>
        <taxon>Vibrionales</taxon>
        <taxon>Vibrionaceae</taxon>
        <taxon>Vibrio</taxon>
    </lineage>
</organism>
<dbReference type="Pfam" id="PF00294">
    <property type="entry name" value="PfkB"/>
    <property type="match status" value="1"/>
</dbReference>
<evidence type="ECO:0000256" key="4">
    <source>
        <dbReference type="RuleBase" id="RU003704"/>
    </source>
</evidence>
<dbReference type="PANTHER" id="PTHR43085:SF54">
    <property type="entry name" value="PUTATIVE-RELATED"/>
    <property type="match status" value="1"/>
</dbReference>
<name>A0A3N9TYQ1_9VIBR</name>
<gene>
    <name evidence="6" type="ORF">EES38_15180</name>
</gene>
<dbReference type="PROSITE" id="PS00584">
    <property type="entry name" value="PFKB_KINASES_2"/>
    <property type="match status" value="1"/>
</dbReference>
<reference evidence="6 7" key="1">
    <citation type="submission" date="2018-11" db="EMBL/GenBank/DDBJ databases">
        <title>Vibrio LJC006 sp. nov., isolated from seawater during the bloom of the enteromorpha.</title>
        <authorList>
            <person name="Liang J."/>
        </authorList>
    </citation>
    <scope>NUCLEOTIDE SEQUENCE [LARGE SCALE GENOMIC DNA]</scope>
    <source>
        <strain evidence="6 7">LJC006</strain>
    </source>
</reference>
<dbReference type="CDD" id="cd01167">
    <property type="entry name" value="bac_FRK"/>
    <property type="match status" value="1"/>
</dbReference>
<dbReference type="InterPro" id="IPR002173">
    <property type="entry name" value="Carboh/pur_kinase_PfkB_CS"/>
</dbReference>
<keyword evidence="2 4" id="KW-0808">Transferase</keyword>
<keyword evidence="7" id="KW-1185">Reference proteome</keyword>
<evidence type="ECO:0000256" key="1">
    <source>
        <dbReference type="ARBA" id="ARBA00010688"/>
    </source>
</evidence>
<sequence>MSFSRNVACVGELLIDFVCSDIGTDLSQGEHFVKKAGGAPANVACAISRLGGQAKLAAKVGNDPFGEFLINTVKAEGVDITSVIKAQNQATTLAFVALQQNGERDFSFNWGAHDNLSYDELAKDFVEDSSILHLGAALTEGNIVTLYRKLIAKAKTHSKLISFDPNFRDALWAGKDQKYFRDLCHEFIGDTDILKVSEEEAMMIAEAETPVDSASVLHKLGARMVLITLGAQGTLISYEGSVEIISSTAIRSVDSTGAGDAFIGAMLFQVSNQDKLPSQSDALEMVRFANKVGAITCTNMGAIQALPYYHEIQ</sequence>
<protein>
    <submittedName>
        <fullName evidence="6">Carbohydrate kinase</fullName>
    </submittedName>
</protein>
<dbReference type="GO" id="GO:0006000">
    <property type="term" value="P:fructose metabolic process"/>
    <property type="evidence" value="ECO:0007669"/>
    <property type="project" value="UniProtKB-ARBA"/>
</dbReference>
<dbReference type="InterPro" id="IPR050306">
    <property type="entry name" value="PfkB_Carbo_kinase"/>
</dbReference>
<evidence type="ECO:0000313" key="7">
    <source>
        <dbReference type="Proteomes" id="UP000281112"/>
    </source>
</evidence>
<proteinExistence type="inferred from homology"/>
<dbReference type="Proteomes" id="UP000281112">
    <property type="component" value="Unassembled WGS sequence"/>
</dbReference>
<dbReference type="AlphaFoldDB" id="A0A3N9TYQ1"/>
<dbReference type="SUPFAM" id="SSF53613">
    <property type="entry name" value="Ribokinase-like"/>
    <property type="match status" value="1"/>
</dbReference>
<dbReference type="InterPro" id="IPR011611">
    <property type="entry name" value="PfkB_dom"/>
</dbReference>
<dbReference type="EMBL" id="RJVQ01000007">
    <property type="protein sequence ID" value="RQW62062.1"/>
    <property type="molecule type" value="Genomic_DNA"/>
</dbReference>
<evidence type="ECO:0000256" key="2">
    <source>
        <dbReference type="ARBA" id="ARBA00022679"/>
    </source>
</evidence>
<feature type="domain" description="Carbohydrate kinase PfkB" evidence="5">
    <location>
        <begin position="5"/>
        <end position="307"/>
    </location>
</feature>
<dbReference type="OrthoDB" id="9779730at2"/>
<dbReference type="GO" id="GO:0008865">
    <property type="term" value="F:fructokinase activity"/>
    <property type="evidence" value="ECO:0007669"/>
    <property type="project" value="UniProtKB-ARBA"/>
</dbReference>
<comment type="similarity">
    <text evidence="1 4">Belongs to the carbohydrate kinase PfkB family.</text>
</comment>
<dbReference type="PANTHER" id="PTHR43085">
    <property type="entry name" value="HEXOKINASE FAMILY MEMBER"/>
    <property type="match status" value="1"/>
</dbReference>
<dbReference type="RefSeq" id="WP_124938057.1">
    <property type="nucleotide sequence ID" value="NZ_RJVQ01000007.1"/>
</dbReference>
<dbReference type="InterPro" id="IPR029056">
    <property type="entry name" value="Ribokinase-like"/>
</dbReference>
<dbReference type="Gene3D" id="3.40.1190.20">
    <property type="match status" value="1"/>
</dbReference>
<evidence type="ECO:0000313" key="6">
    <source>
        <dbReference type="EMBL" id="RQW62062.1"/>
    </source>
</evidence>